<feature type="compositionally biased region" description="Basic and acidic residues" evidence="5">
    <location>
        <begin position="1"/>
        <end position="27"/>
    </location>
</feature>
<evidence type="ECO:0000256" key="2">
    <source>
        <dbReference type="ARBA" id="ARBA00022692"/>
    </source>
</evidence>
<evidence type="ECO:0000256" key="4">
    <source>
        <dbReference type="ARBA" id="ARBA00023136"/>
    </source>
</evidence>
<evidence type="ECO:0000313" key="8">
    <source>
        <dbReference type="Proteomes" id="UP000325780"/>
    </source>
</evidence>
<dbReference type="Proteomes" id="UP000325780">
    <property type="component" value="Unassembled WGS sequence"/>
</dbReference>
<evidence type="ECO:0000256" key="6">
    <source>
        <dbReference type="SAM" id="Phobius"/>
    </source>
</evidence>
<feature type="transmembrane region" description="Helical" evidence="6">
    <location>
        <begin position="117"/>
        <end position="142"/>
    </location>
</feature>
<name>A0A5N6U317_ASPAV</name>
<dbReference type="AlphaFoldDB" id="A0A5N6U317"/>
<evidence type="ECO:0000313" key="7">
    <source>
        <dbReference type="EMBL" id="KAE8152819.1"/>
    </source>
</evidence>
<accession>A0A5N6U317</accession>
<dbReference type="PANTHER" id="PTHR23501:SF198">
    <property type="entry name" value="AZOLE RESISTANCE PROTEIN 1-RELATED"/>
    <property type="match status" value="1"/>
</dbReference>
<evidence type="ECO:0000256" key="1">
    <source>
        <dbReference type="ARBA" id="ARBA00004141"/>
    </source>
</evidence>
<evidence type="ECO:0000256" key="5">
    <source>
        <dbReference type="SAM" id="MobiDB-lite"/>
    </source>
</evidence>
<evidence type="ECO:0000256" key="3">
    <source>
        <dbReference type="ARBA" id="ARBA00022989"/>
    </source>
</evidence>
<gene>
    <name evidence="7" type="ORF">BDV25DRAFT_137495</name>
</gene>
<dbReference type="OrthoDB" id="2985014at2759"/>
<comment type="subcellular location">
    <subcellularLocation>
        <location evidence="1">Membrane</location>
        <topology evidence="1">Multi-pass membrane protein</topology>
    </subcellularLocation>
</comment>
<keyword evidence="3 6" id="KW-1133">Transmembrane helix</keyword>
<proteinExistence type="predicted"/>
<dbReference type="GO" id="GO:0005886">
    <property type="term" value="C:plasma membrane"/>
    <property type="evidence" value="ECO:0007669"/>
    <property type="project" value="TreeGrafter"/>
</dbReference>
<feature type="transmembrane region" description="Helical" evidence="6">
    <location>
        <begin position="193"/>
        <end position="211"/>
    </location>
</feature>
<dbReference type="EMBL" id="ML742047">
    <property type="protein sequence ID" value="KAE8152819.1"/>
    <property type="molecule type" value="Genomic_DNA"/>
</dbReference>
<keyword evidence="4 6" id="KW-0472">Membrane</keyword>
<keyword evidence="2 6" id="KW-0812">Transmembrane</keyword>
<reference evidence="7 8" key="1">
    <citation type="submission" date="2019-04" db="EMBL/GenBank/DDBJ databases">
        <title>Friends and foes A comparative genomics study of 23 Aspergillus species from section Flavi.</title>
        <authorList>
            <consortium name="DOE Joint Genome Institute"/>
            <person name="Kjaerbolling I."/>
            <person name="Vesth T."/>
            <person name="Frisvad J.C."/>
            <person name="Nybo J.L."/>
            <person name="Theobald S."/>
            <person name="Kildgaard S."/>
            <person name="Isbrandt T."/>
            <person name="Kuo A."/>
            <person name="Sato A."/>
            <person name="Lyhne E.K."/>
            <person name="Kogle M.E."/>
            <person name="Wiebenga A."/>
            <person name="Kun R.S."/>
            <person name="Lubbers R.J."/>
            <person name="Makela M.R."/>
            <person name="Barry K."/>
            <person name="Chovatia M."/>
            <person name="Clum A."/>
            <person name="Daum C."/>
            <person name="Haridas S."/>
            <person name="He G."/>
            <person name="LaButti K."/>
            <person name="Lipzen A."/>
            <person name="Mondo S."/>
            <person name="Riley R."/>
            <person name="Salamov A."/>
            <person name="Simmons B.A."/>
            <person name="Magnuson J.K."/>
            <person name="Henrissat B."/>
            <person name="Mortensen U.H."/>
            <person name="Larsen T.O."/>
            <person name="Devries R.P."/>
            <person name="Grigoriev I.V."/>
            <person name="Machida M."/>
            <person name="Baker S.E."/>
            <person name="Andersen M.R."/>
        </authorList>
    </citation>
    <scope>NUCLEOTIDE SEQUENCE [LARGE SCALE GENOMIC DNA]</scope>
    <source>
        <strain evidence="7 8">IBT 18842</strain>
    </source>
</reference>
<sequence>MTSISHDDIQMRQFEETGDSVPERSKNAEGTGTGHEIFSTEGEEETPDYPNGLKFWLIILPLRTLLAIGGLDTNIVATAVPTSITDDFYTVANFMFGKLYKLISIKRRTVLPKEDTSLGLSIVLPAQYFGPAVFVAIAQVIFMNKLAINFSNVVPGLNPETIESYGLFEIVGHTPPDKRKEVFARVGNSLTETWYLTVGLTCATMLSSLFMEWRSAKPKTD</sequence>
<feature type="region of interest" description="Disordered" evidence="5">
    <location>
        <begin position="1"/>
        <end position="46"/>
    </location>
</feature>
<dbReference type="GO" id="GO:0022857">
    <property type="term" value="F:transmembrane transporter activity"/>
    <property type="evidence" value="ECO:0007669"/>
    <property type="project" value="TreeGrafter"/>
</dbReference>
<protein>
    <submittedName>
        <fullName evidence="7">Uncharacterized protein</fullName>
    </submittedName>
</protein>
<keyword evidence="8" id="KW-1185">Reference proteome</keyword>
<organism evidence="7 8">
    <name type="scientific">Aspergillus avenaceus</name>
    <dbReference type="NCBI Taxonomy" id="36643"/>
    <lineage>
        <taxon>Eukaryota</taxon>
        <taxon>Fungi</taxon>
        <taxon>Dikarya</taxon>
        <taxon>Ascomycota</taxon>
        <taxon>Pezizomycotina</taxon>
        <taxon>Eurotiomycetes</taxon>
        <taxon>Eurotiomycetidae</taxon>
        <taxon>Eurotiales</taxon>
        <taxon>Aspergillaceae</taxon>
        <taxon>Aspergillus</taxon>
        <taxon>Aspergillus subgen. Circumdati</taxon>
    </lineage>
</organism>
<dbReference type="PANTHER" id="PTHR23501">
    <property type="entry name" value="MAJOR FACILITATOR SUPERFAMILY"/>
    <property type="match status" value="1"/>
</dbReference>